<evidence type="ECO:0000313" key="2">
    <source>
        <dbReference type="EMBL" id="MFD2706967.1"/>
    </source>
</evidence>
<keyword evidence="3" id="KW-1185">Reference proteome</keyword>
<keyword evidence="1" id="KW-0472">Membrane</keyword>
<evidence type="ECO:0000313" key="3">
    <source>
        <dbReference type="Proteomes" id="UP001597520"/>
    </source>
</evidence>
<feature type="transmembrane region" description="Helical" evidence="1">
    <location>
        <begin position="216"/>
        <end position="240"/>
    </location>
</feature>
<feature type="transmembrane region" description="Helical" evidence="1">
    <location>
        <begin position="80"/>
        <end position="102"/>
    </location>
</feature>
<dbReference type="RefSeq" id="WP_380714292.1">
    <property type="nucleotide sequence ID" value="NZ_JBHUML010000006.1"/>
</dbReference>
<feature type="transmembrane region" description="Helical" evidence="1">
    <location>
        <begin position="152"/>
        <end position="176"/>
    </location>
</feature>
<dbReference type="EMBL" id="JBHUML010000006">
    <property type="protein sequence ID" value="MFD2706967.1"/>
    <property type="molecule type" value="Genomic_DNA"/>
</dbReference>
<comment type="caution">
    <text evidence="2">The sequence shown here is derived from an EMBL/GenBank/DDBJ whole genome shotgun (WGS) entry which is preliminary data.</text>
</comment>
<keyword evidence="1" id="KW-0812">Transmembrane</keyword>
<reference evidence="3" key="1">
    <citation type="journal article" date="2019" name="Int. J. Syst. Evol. Microbiol.">
        <title>The Global Catalogue of Microorganisms (GCM) 10K type strain sequencing project: providing services to taxonomists for standard genome sequencing and annotation.</title>
        <authorList>
            <consortium name="The Broad Institute Genomics Platform"/>
            <consortium name="The Broad Institute Genome Sequencing Center for Infectious Disease"/>
            <person name="Wu L."/>
            <person name="Ma J."/>
        </authorList>
    </citation>
    <scope>NUCLEOTIDE SEQUENCE [LARGE SCALE GENOMIC DNA]</scope>
    <source>
        <strain evidence="3">KCTC 33792</strain>
    </source>
</reference>
<evidence type="ECO:0000256" key="1">
    <source>
        <dbReference type="SAM" id="Phobius"/>
    </source>
</evidence>
<organism evidence="2 3">
    <name type="scientific">Salibacterium lacus</name>
    <dbReference type="NCBI Taxonomy" id="1898109"/>
    <lineage>
        <taxon>Bacteria</taxon>
        <taxon>Bacillati</taxon>
        <taxon>Bacillota</taxon>
        <taxon>Bacilli</taxon>
        <taxon>Bacillales</taxon>
        <taxon>Bacillaceae</taxon>
    </lineage>
</organism>
<dbReference type="Proteomes" id="UP001597520">
    <property type="component" value="Unassembled WGS sequence"/>
</dbReference>
<sequence length="250" mass="27017">MKCQSCGSEWEEGAVFCVYCGTREGEEQEKEVSQEQSAATVAGAVGKETAASFGKGYLDFVKHGLQTPVKMAAGLTEKEWVYGLVSLLLFIIFLPLTFFVHLSSIPMGMIQISFGSGFMQPAFILLLLFAVMLAVIFGALKLMHSGTSFQQIIAVYGSLVTAGAVLTAASLLLALIHVVSLSFLFLFVSLSVTATALVTTYYLLNKTQSGLDSFYASLGTFCVMGAVTYFIAESIVRNILNQMNGMNMFF</sequence>
<keyword evidence="1" id="KW-1133">Transmembrane helix</keyword>
<feature type="transmembrane region" description="Helical" evidence="1">
    <location>
        <begin position="122"/>
        <end position="140"/>
    </location>
</feature>
<feature type="transmembrane region" description="Helical" evidence="1">
    <location>
        <begin position="182"/>
        <end position="204"/>
    </location>
</feature>
<name>A0ABW5T6K3_9BACI</name>
<accession>A0ABW5T6K3</accession>
<gene>
    <name evidence="2" type="ORF">ACFSUB_16020</name>
</gene>
<proteinExistence type="predicted"/>
<protein>
    <submittedName>
        <fullName evidence="2">Zinc ribbon domain-containing protein</fullName>
    </submittedName>
</protein>